<dbReference type="GO" id="GO:0003677">
    <property type="term" value="F:DNA binding"/>
    <property type="evidence" value="ECO:0007669"/>
    <property type="project" value="UniProtKB-KW"/>
</dbReference>
<organism evidence="6 7">
    <name type="scientific">Gluconobacter oxydans DSM 3504</name>
    <dbReference type="NCBI Taxonomy" id="1288313"/>
    <lineage>
        <taxon>Bacteria</taxon>
        <taxon>Pseudomonadati</taxon>
        <taxon>Pseudomonadota</taxon>
        <taxon>Alphaproteobacteria</taxon>
        <taxon>Acetobacterales</taxon>
        <taxon>Acetobacteraceae</taxon>
        <taxon>Gluconobacter</taxon>
    </lineage>
</organism>
<dbReference type="InterPro" id="IPR050313">
    <property type="entry name" value="Carb_Metab_HTH_regulators"/>
</dbReference>
<dbReference type="SMART" id="SM00420">
    <property type="entry name" value="HTH_DEOR"/>
    <property type="match status" value="1"/>
</dbReference>
<dbReference type="Pfam" id="PF08220">
    <property type="entry name" value="HTH_DeoR"/>
    <property type="match status" value="1"/>
</dbReference>
<dbReference type="InterPro" id="IPR001034">
    <property type="entry name" value="DeoR_HTH"/>
</dbReference>
<dbReference type="SUPFAM" id="SSF100950">
    <property type="entry name" value="NagB/RpiA/CoA transferase-like"/>
    <property type="match status" value="1"/>
</dbReference>
<dbReference type="InterPro" id="IPR014036">
    <property type="entry name" value="DeoR-like_C"/>
</dbReference>
<evidence type="ECO:0000256" key="4">
    <source>
        <dbReference type="ARBA" id="ARBA00023163"/>
    </source>
</evidence>
<name>A0A067Z6B7_GLUOY</name>
<dbReference type="Pfam" id="PF00455">
    <property type="entry name" value="DeoRC"/>
    <property type="match status" value="1"/>
</dbReference>
<dbReference type="AlphaFoldDB" id="A0A067Z6B7"/>
<dbReference type="Gene3D" id="3.30.750.70">
    <property type="entry name" value="4-hydroxybutyrate coenzyme like domains"/>
    <property type="match status" value="1"/>
</dbReference>
<evidence type="ECO:0000313" key="6">
    <source>
        <dbReference type="EMBL" id="AHK72068.1"/>
    </source>
</evidence>
<dbReference type="PANTHER" id="PTHR30363">
    <property type="entry name" value="HTH-TYPE TRANSCRIPTIONAL REGULATOR SRLR-RELATED"/>
    <property type="match status" value="1"/>
</dbReference>
<protein>
    <submittedName>
        <fullName evidence="6">Glycerol-3-phosphate regulon repressor GlpR</fullName>
    </submittedName>
</protein>
<evidence type="ECO:0000259" key="5">
    <source>
        <dbReference type="PROSITE" id="PS51000"/>
    </source>
</evidence>
<dbReference type="PROSITE" id="PS51000">
    <property type="entry name" value="HTH_DEOR_2"/>
    <property type="match status" value="1"/>
</dbReference>
<dbReference type="InterPro" id="IPR036390">
    <property type="entry name" value="WH_DNA-bd_sf"/>
</dbReference>
<evidence type="ECO:0000256" key="3">
    <source>
        <dbReference type="ARBA" id="ARBA00023125"/>
    </source>
</evidence>
<accession>A0A067Z6B7</accession>
<evidence type="ECO:0000313" key="7">
    <source>
        <dbReference type="Proteomes" id="UP000031656"/>
    </source>
</evidence>
<dbReference type="PRINTS" id="PR00037">
    <property type="entry name" value="HTHLACR"/>
</dbReference>
<dbReference type="Gene3D" id="1.10.10.10">
    <property type="entry name" value="Winged helix-like DNA-binding domain superfamily/Winged helix DNA-binding domain"/>
    <property type="match status" value="1"/>
</dbReference>
<dbReference type="SUPFAM" id="SSF46785">
    <property type="entry name" value="Winged helix' DNA-binding domain"/>
    <property type="match status" value="1"/>
</dbReference>
<dbReference type="GO" id="GO:0003700">
    <property type="term" value="F:DNA-binding transcription factor activity"/>
    <property type="evidence" value="ECO:0007669"/>
    <property type="project" value="InterPro"/>
</dbReference>
<evidence type="ECO:0000256" key="1">
    <source>
        <dbReference type="ARBA" id="ARBA00022491"/>
    </source>
</evidence>
<dbReference type="PROSITE" id="PS00894">
    <property type="entry name" value="HTH_DEOR_1"/>
    <property type="match status" value="1"/>
</dbReference>
<evidence type="ECO:0000256" key="2">
    <source>
        <dbReference type="ARBA" id="ARBA00023015"/>
    </source>
</evidence>
<keyword evidence="2" id="KW-0805">Transcription regulation</keyword>
<dbReference type="InterPro" id="IPR036388">
    <property type="entry name" value="WH-like_DNA-bd_sf"/>
</dbReference>
<reference evidence="6 7" key="1">
    <citation type="journal article" date="2015" name="Appl. Microbiol. Biotechnol.">
        <title>The consequence of an additional NADH dehydrogenase paralog on the growth of Gluconobacter oxydans DSM3504.</title>
        <authorList>
            <person name="Kostner D."/>
            <person name="Luchterhand B."/>
            <person name="Junker A."/>
            <person name="Volland S."/>
            <person name="Daniel R."/>
            <person name="Buchs J."/>
            <person name="Liebl W."/>
            <person name="Ehrenreich A."/>
        </authorList>
    </citation>
    <scope>NUCLEOTIDE SEQUENCE [LARGE SCALE GENOMIC DNA]</scope>
    <source>
        <strain evidence="6">DSM 3504</strain>
    </source>
</reference>
<dbReference type="SMART" id="SM01134">
    <property type="entry name" value="DeoRC"/>
    <property type="match status" value="1"/>
</dbReference>
<sequence>MPHETLQTSPRQDQIVRLVRSQGYMANEDMAQHFGVAVQTIRRDVTYLAGLGLLCRHHGGATPVSTVENLDYDARQILNSASKTAIGRYAAALIPDRSSLFINIGTTTEAFARALTNHRDLRIVTNNLHVASLVSGRADFHTVLAGGQLRPRDGAILGATAIETLSSFRTEFGVIGISGIEEDGTLLDFDLSEIQCARTIIRNSRRVLLLADHTKFTRRPMGRVGNLEDIDDLITDRPVSEAFQRHLDAAGVTLHVAENNVCFLTAPHYCVTNHIKRFLYRSTCSKTNIDRSFWSVMTGECDVIDSRGFIPGRRIRALRPAGCGWRDQRLWNCEGCRGQGGKRASRRAG</sequence>
<proteinExistence type="predicted"/>
<keyword evidence="3" id="KW-0238">DNA-binding</keyword>
<dbReference type="InterPro" id="IPR018356">
    <property type="entry name" value="Tscrpt_reg_HTH_DeoR_CS"/>
</dbReference>
<dbReference type="KEGG" id="goy:GLS_c21970"/>
<keyword evidence="4" id="KW-0804">Transcription</keyword>
<dbReference type="Proteomes" id="UP000031656">
    <property type="component" value="Chromosome"/>
</dbReference>
<dbReference type="PANTHER" id="PTHR30363:SF4">
    <property type="entry name" value="GLYCEROL-3-PHOSPHATE REGULON REPRESSOR"/>
    <property type="match status" value="1"/>
</dbReference>
<feature type="domain" description="HTH deoR-type" evidence="5">
    <location>
        <begin position="8"/>
        <end position="63"/>
    </location>
</feature>
<dbReference type="HOGENOM" id="CLU_060699_0_0_5"/>
<dbReference type="EMBL" id="CP004373">
    <property type="protein sequence ID" value="AHK72068.1"/>
    <property type="molecule type" value="Genomic_DNA"/>
</dbReference>
<dbReference type="InterPro" id="IPR037171">
    <property type="entry name" value="NagB/RpiA_transferase-like"/>
</dbReference>
<keyword evidence="1" id="KW-0678">Repressor</keyword>
<gene>
    <name evidence="6" type="primary">glpR</name>
    <name evidence="6" type="ORF">GLS_c21970</name>
</gene>